<dbReference type="Pfam" id="PF07883">
    <property type="entry name" value="Cupin_2"/>
    <property type="match status" value="1"/>
</dbReference>
<name>A0A117EE13_STRSC</name>
<dbReference type="CDD" id="cd02209">
    <property type="entry name" value="cupin_XRE_C"/>
    <property type="match status" value="1"/>
</dbReference>
<proteinExistence type="predicted"/>
<protein>
    <submittedName>
        <fullName evidence="3">HTH-type transcriptional regulator SinR</fullName>
    </submittedName>
</protein>
<dbReference type="GO" id="GO:0005829">
    <property type="term" value="C:cytosol"/>
    <property type="evidence" value="ECO:0007669"/>
    <property type="project" value="TreeGrafter"/>
</dbReference>
<dbReference type="SUPFAM" id="SSF51182">
    <property type="entry name" value="RmlC-like cupins"/>
    <property type="match status" value="1"/>
</dbReference>
<dbReference type="Gene3D" id="1.10.260.40">
    <property type="entry name" value="lambda repressor-like DNA-binding domains"/>
    <property type="match status" value="1"/>
</dbReference>
<dbReference type="EMBL" id="BCMM01000015">
    <property type="protein sequence ID" value="GAQ63186.1"/>
    <property type="molecule type" value="Genomic_DNA"/>
</dbReference>
<dbReference type="SMART" id="SM00530">
    <property type="entry name" value="HTH_XRE"/>
    <property type="match status" value="1"/>
</dbReference>
<reference evidence="4" key="1">
    <citation type="submission" date="2015-11" db="EMBL/GenBank/DDBJ databases">
        <authorList>
            <consortium name="Cross-ministerial Strategic Innovation Promotion Program (SIP) consortium"/>
            <person name="Tomihama T."/>
            <person name="Ikenaga M."/>
            <person name="Sakai M."/>
            <person name="Okubo T."/>
            <person name="Ikeda S."/>
        </authorList>
    </citation>
    <scope>NUCLEOTIDE SEQUENCE [LARGE SCALE GENOMIC DNA]</scope>
    <source>
        <strain evidence="4">S58</strain>
    </source>
</reference>
<dbReference type="GO" id="GO:0003677">
    <property type="term" value="F:DNA binding"/>
    <property type="evidence" value="ECO:0007669"/>
    <property type="project" value="UniProtKB-KW"/>
</dbReference>
<reference evidence="3 4" key="2">
    <citation type="journal article" date="2016" name="Genome Announc.">
        <title>Draft Genome Sequences of Streptomyces scabiei S58, Streptomyces turgidiscabies T45, and Streptomyces acidiscabies a10, the Pathogens of Potato Common Scab, Isolated in Japan.</title>
        <authorList>
            <person name="Tomihama T."/>
            <person name="Nishi Y."/>
            <person name="Sakai M."/>
            <person name="Ikenaga M."/>
            <person name="Okubo T."/>
            <person name="Ikeda S."/>
        </authorList>
    </citation>
    <scope>NUCLEOTIDE SEQUENCE [LARGE SCALE GENOMIC DNA]</scope>
    <source>
        <strain evidence="3 4">S58</strain>
    </source>
</reference>
<gene>
    <name evidence="3" type="primary">sinR</name>
    <name evidence="3" type="ORF">SsS58_03563</name>
</gene>
<dbReference type="InterPro" id="IPR013096">
    <property type="entry name" value="Cupin_2"/>
</dbReference>
<organism evidence="3 4">
    <name type="scientific">Streptomyces scabiei</name>
    <dbReference type="NCBI Taxonomy" id="1930"/>
    <lineage>
        <taxon>Bacteria</taxon>
        <taxon>Bacillati</taxon>
        <taxon>Actinomycetota</taxon>
        <taxon>Actinomycetes</taxon>
        <taxon>Kitasatosporales</taxon>
        <taxon>Streptomycetaceae</taxon>
        <taxon>Streptomyces</taxon>
    </lineage>
</organism>
<evidence type="ECO:0000259" key="2">
    <source>
        <dbReference type="PROSITE" id="PS50943"/>
    </source>
</evidence>
<dbReference type="InterPro" id="IPR014710">
    <property type="entry name" value="RmlC-like_jellyroll"/>
</dbReference>
<evidence type="ECO:0000313" key="4">
    <source>
        <dbReference type="Proteomes" id="UP000067448"/>
    </source>
</evidence>
<comment type="caution">
    <text evidence="3">The sequence shown here is derived from an EMBL/GenBank/DDBJ whole genome shotgun (WGS) entry which is preliminary data.</text>
</comment>
<dbReference type="AlphaFoldDB" id="A0A117EE13"/>
<dbReference type="PANTHER" id="PTHR46797">
    <property type="entry name" value="HTH-TYPE TRANSCRIPTIONAL REGULATOR"/>
    <property type="match status" value="1"/>
</dbReference>
<dbReference type="CDD" id="cd00093">
    <property type="entry name" value="HTH_XRE"/>
    <property type="match status" value="1"/>
</dbReference>
<dbReference type="GO" id="GO:0003700">
    <property type="term" value="F:DNA-binding transcription factor activity"/>
    <property type="evidence" value="ECO:0007669"/>
    <property type="project" value="TreeGrafter"/>
</dbReference>
<dbReference type="Pfam" id="PF01381">
    <property type="entry name" value="HTH_3"/>
    <property type="match status" value="1"/>
</dbReference>
<dbReference type="Proteomes" id="UP000067448">
    <property type="component" value="Unassembled WGS sequence"/>
</dbReference>
<dbReference type="InterPro" id="IPR001387">
    <property type="entry name" value="Cro/C1-type_HTH"/>
</dbReference>
<feature type="domain" description="HTH cro/C1-type" evidence="2">
    <location>
        <begin position="34"/>
        <end position="88"/>
    </location>
</feature>
<evidence type="ECO:0000313" key="3">
    <source>
        <dbReference type="EMBL" id="GAQ63186.1"/>
    </source>
</evidence>
<dbReference type="PROSITE" id="PS50943">
    <property type="entry name" value="HTH_CROC1"/>
    <property type="match status" value="1"/>
</dbReference>
<sequence length="209" mass="22677">MPPSRRLAVNLSMDNIGRNVSDLDLLTQSLARNVKRWRTERGFTLDALASRAGVSRGMLIQIEQARTNPSIGTVVKIGDALGVSITTLLDYERGPRVRIVPAEQVVRLWHTEAGSHSKLLAGAEAPGPLEMWDWLLMPGEGSRSDPHPVGTVEIAHVTEGELTLTVEGTEYRVPAGASVTFEANAAHEYANRSDVPTRMVLTVSVPAVH</sequence>
<accession>A0A117EE13</accession>
<reference evidence="4" key="3">
    <citation type="submission" date="2016-02" db="EMBL/GenBank/DDBJ databases">
        <title>Draft genome of pathogenic Streptomyces sp. in Japan.</title>
        <authorList>
            <person name="Tomihama T."/>
            <person name="Ikenaga M."/>
            <person name="Sakai M."/>
            <person name="Okubo T."/>
            <person name="Ikeda S."/>
        </authorList>
    </citation>
    <scope>NUCLEOTIDE SEQUENCE [LARGE SCALE GENOMIC DNA]</scope>
    <source>
        <strain evidence="4">S58</strain>
    </source>
</reference>
<keyword evidence="1" id="KW-0238">DNA-binding</keyword>
<dbReference type="InterPro" id="IPR010982">
    <property type="entry name" value="Lambda_DNA-bd_dom_sf"/>
</dbReference>
<evidence type="ECO:0000256" key="1">
    <source>
        <dbReference type="ARBA" id="ARBA00023125"/>
    </source>
</evidence>
<dbReference type="PANTHER" id="PTHR46797:SF1">
    <property type="entry name" value="METHYLPHOSPHONATE SYNTHASE"/>
    <property type="match status" value="1"/>
</dbReference>
<dbReference type="SUPFAM" id="SSF47413">
    <property type="entry name" value="lambda repressor-like DNA-binding domains"/>
    <property type="match status" value="1"/>
</dbReference>
<dbReference type="InterPro" id="IPR011051">
    <property type="entry name" value="RmlC_Cupin_sf"/>
</dbReference>
<dbReference type="Gene3D" id="2.60.120.10">
    <property type="entry name" value="Jelly Rolls"/>
    <property type="match status" value="1"/>
</dbReference>
<dbReference type="InterPro" id="IPR050807">
    <property type="entry name" value="TransReg_Diox_bact_type"/>
</dbReference>